<proteinExistence type="predicted"/>
<organism evidence="1 2">
    <name type="scientific">Gossypium hirsutum</name>
    <name type="common">Upland cotton</name>
    <name type="synonym">Gossypium mexicanum</name>
    <dbReference type="NCBI Taxonomy" id="3635"/>
    <lineage>
        <taxon>Eukaryota</taxon>
        <taxon>Viridiplantae</taxon>
        <taxon>Streptophyta</taxon>
        <taxon>Embryophyta</taxon>
        <taxon>Tracheophyta</taxon>
        <taxon>Spermatophyta</taxon>
        <taxon>Magnoliopsida</taxon>
        <taxon>eudicotyledons</taxon>
        <taxon>Gunneridae</taxon>
        <taxon>Pentapetalae</taxon>
        <taxon>rosids</taxon>
        <taxon>malvids</taxon>
        <taxon>Malvales</taxon>
        <taxon>Malvaceae</taxon>
        <taxon>Malvoideae</taxon>
        <taxon>Gossypium</taxon>
    </lineage>
</organism>
<reference evidence="2" key="2">
    <citation type="submission" date="2025-08" db="UniProtKB">
        <authorList>
            <consortium name="RefSeq"/>
        </authorList>
    </citation>
    <scope>IDENTIFICATION</scope>
</reference>
<accession>A0A1U8K9S9</accession>
<dbReference type="Proteomes" id="UP000818029">
    <property type="component" value="Chromosome D10"/>
</dbReference>
<sequence>MRRPIRLAPMATAASAFWELGQGAPMDLQPCVGIPRIPDFSKSEFSSENTWNATTSGFACELNFENPTIKNHVEPYVPFLVENNASTSRYIESRATNHVCQAASVLNIATQYSGNIPLLIGDGTYATIANVRIFKLR</sequence>
<gene>
    <name evidence="2" type="primary">LOC107914754</name>
</gene>
<name>A0A1U8K9S9_GOSHI</name>
<dbReference type="GeneID" id="107914754"/>
<evidence type="ECO:0000313" key="2">
    <source>
        <dbReference type="RefSeq" id="XP_016699266.1"/>
    </source>
</evidence>
<dbReference type="PaxDb" id="3635-A0A1U8K9S9"/>
<dbReference type="RefSeq" id="XP_016699266.1">
    <property type="nucleotide sequence ID" value="XM_016843777.2"/>
</dbReference>
<reference evidence="1" key="1">
    <citation type="journal article" date="2020" name="Nat. Genet.">
        <title>Genomic diversifications of five Gossypium allopolyploid species and their impact on cotton improvement.</title>
        <authorList>
            <person name="Chen Z.J."/>
            <person name="Sreedasyam A."/>
            <person name="Ando A."/>
            <person name="Song Q."/>
            <person name="De Santiago L.M."/>
            <person name="Hulse-Kemp A.M."/>
            <person name="Ding M."/>
            <person name="Ye W."/>
            <person name="Kirkbride R.C."/>
            <person name="Jenkins J."/>
            <person name="Plott C."/>
            <person name="Lovell J."/>
            <person name="Lin Y.M."/>
            <person name="Vaughn R."/>
            <person name="Liu B."/>
            <person name="Simpson S."/>
            <person name="Scheffler B.E."/>
            <person name="Wen L."/>
            <person name="Saski C.A."/>
            <person name="Grover C.E."/>
            <person name="Hu G."/>
            <person name="Conover J.L."/>
            <person name="Carlson J.W."/>
            <person name="Shu S."/>
            <person name="Boston L.B."/>
            <person name="Williams M."/>
            <person name="Peterson D.G."/>
            <person name="McGee K."/>
            <person name="Jones D.C."/>
            <person name="Wendel J.F."/>
            <person name="Stelly D.M."/>
            <person name="Grimwood J."/>
            <person name="Schmutz J."/>
        </authorList>
    </citation>
    <scope>NUCLEOTIDE SEQUENCE [LARGE SCALE GENOMIC DNA]</scope>
    <source>
        <strain evidence="1">cv. TM-1</strain>
    </source>
</reference>
<dbReference type="KEGG" id="ghi:107914754"/>
<dbReference type="AlphaFoldDB" id="A0A1U8K9S9"/>
<evidence type="ECO:0000313" key="1">
    <source>
        <dbReference type="Proteomes" id="UP000818029"/>
    </source>
</evidence>
<protein>
    <submittedName>
        <fullName evidence="2">Uncharacterized protein</fullName>
    </submittedName>
</protein>
<keyword evidence="1" id="KW-1185">Reference proteome</keyword>